<dbReference type="Gene3D" id="2.40.170.20">
    <property type="entry name" value="TonB-dependent receptor, beta-barrel domain"/>
    <property type="match status" value="1"/>
</dbReference>
<evidence type="ECO:0000256" key="2">
    <source>
        <dbReference type="ARBA" id="ARBA00023136"/>
    </source>
</evidence>
<dbReference type="EMBL" id="JACRIW010000004">
    <property type="protein sequence ID" value="MBI5167917.1"/>
    <property type="molecule type" value="Genomic_DNA"/>
</dbReference>
<dbReference type="Pfam" id="PF11854">
    <property type="entry name" value="MtrB_PioB"/>
    <property type="match status" value="1"/>
</dbReference>
<gene>
    <name evidence="5" type="ORF">HZA61_00370</name>
</gene>
<evidence type="ECO:0000256" key="1">
    <source>
        <dbReference type="ARBA" id="ARBA00004442"/>
    </source>
</evidence>
<evidence type="ECO:0000256" key="3">
    <source>
        <dbReference type="ARBA" id="ARBA00023237"/>
    </source>
</evidence>
<organism evidence="5 6">
    <name type="scientific">Eiseniibacteriota bacterium</name>
    <dbReference type="NCBI Taxonomy" id="2212470"/>
    <lineage>
        <taxon>Bacteria</taxon>
        <taxon>Candidatus Eiseniibacteriota</taxon>
    </lineage>
</organism>
<name>A0A933S9D1_UNCEI</name>
<reference evidence="5" key="1">
    <citation type="submission" date="2020-07" db="EMBL/GenBank/DDBJ databases">
        <title>Huge and variable diversity of episymbiotic CPR bacteria and DPANN archaea in groundwater ecosystems.</title>
        <authorList>
            <person name="He C.Y."/>
            <person name="Keren R."/>
            <person name="Whittaker M."/>
            <person name="Farag I.F."/>
            <person name="Doudna J."/>
            <person name="Cate J.H.D."/>
            <person name="Banfield J.F."/>
        </authorList>
    </citation>
    <scope>NUCLEOTIDE SEQUENCE</scope>
    <source>
        <strain evidence="5">NC_groundwater_1813_Pr3_B-0.1um_71_17</strain>
    </source>
</reference>
<dbReference type="InterPro" id="IPR020016">
    <property type="entry name" value="Decahaem-assoc_OM_MtrB/PioB"/>
</dbReference>
<accession>A0A933S9D1</accession>
<dbReference type="GO" id="GO:0009279">
    <property type="term" value="C:cell outer membrane"/>
    <property type="evidence" value="ECO:0007669"/>
    <property type="project" value="UniProtKB-SubCell"/>
</dbReference>
<comment type="caution">
    <text evidence="5">The sequence shown here is derived from an EMBL/GenBank/DDBJ whole genome shotgun (WGS) entry which is preliminary data.</text>
</comment>
<keyword evidence="4" id="KW-0732">Signal</keyword>
<dbReference type="SUPFAM" id="SSF56935">
    <property type="entry name" value="Porins"/>
    <property type="match status" value="2"/>
</dbReference>
<evidence type="ECO:0000313" key="5">
    <source>
        <dbReference type="EMBL" id="MBI5167917.1"/>
    </source>
</evidence>
<dbReference type="InterPro" id="IPR036942">
    <property type="entry name" value="Beta-barrel_TonB_sf"/>
</dbReference>
<dbReference type="AlphaFoldDB" id="A0A933S9D1"/>
<dbReference type="Proteomes" id="UP000696931">
    <property type="component" value="Unassembled WGS sequence"/>
</dbReference>
<evidence type="ECO:0000256" key="4">
    <source>
        <dbReference type="SAM" id="SignalP"/>
    </source>
</evidence>
<feature type="chain" id="PRO_5037934184" evidence="4">
    <location>
        <begin position="24"/>
        <end position="727"/>
    </location>
</feature>
<comment type="subcellular location">
    <subcellularLocation>
        <location evidence="1">Cell outer membrane</location>
    </subcellularLocation>
</comment>
<keyword evidence="2" id="KW-0472">Membrane</keyword>
<protein>
    <submittedName>
        <fullName evidence="5">MtrB/PioB family outer membrane beta-barrel protein</fullName>
    </submittedName>
</protein>
<keyword evidence="3" id="KW-0998">Cell outer membrane</keyword>
<proteinExistence type="predicted"/>
<evidence type="ECO:0000313" key="6">
    <source>
        <dbReference type="Proteomes" id="UP000696931"/>
    </source>
</evidence>
<sequence>MRARMISLMVLAASLLVASQSVAQPTGNVTFGSQWWNQSVDEAKLQEFRVFPKGGFLESYYLTQSKGNLSAAMWGNNALEDDQRHNLALSQGLKWRLDAEVSGTPHLFSSIARTPFYQTSPGVFVLPDSIQRLMQQYAGSAGTTNNYTATLRDLLNGAFGTPLGIQTNTQKLRLRARQGKEWQFDVSAVRRDRQGTLAFGVPFGIGSATMTEVAAPIDQRMVDADATGVYVHGKHRLMFSAGMSTFENDVNALRVDNSRRLTDSATSGTAVAQVDLWPDNRVLRGRVAYSAQLPKMSTLTATVGMSKAKQDDKFLPFTSNTALAYSNIDSLPEKKVEAEVTTIVTDVRLTGRPANKLFGTLRYHSEDNQNDTPTVDFKGFSPYDQSFSVGAIENHQFAASSTNLGLDLDYELADWADLSLLAEHRTRKHEHREVEEDAENVFGAGLRLRPLDAVDVSVNWRMGQRRLDAFIEEDYLNAAGLQFEPIGLQRYDVGDRDQNLVYGSLDWTVNPKLDVSVSSSWSKDDYVDAKYGLQNADNILVFAEGTLHATKTFDVSGGYGFGQVKTTMASSELSATSRPDTASTMDWWLDEQDRNIYVFTNAEWQVKPKLVVKADYTFSRSLNEYDFSNVTTVRNGSRRAPAEDVPNTFYRSHDVTLEARWKWTASMDLAVQGQYLQFDVVDFAVENVPLLGGSLSGSTFTPNAIYLGDSYRDYTARRVAVLATRRF</sequence>
<feature type="signal peptide" evidence="4">
    <location>
        <begin position="1"/>
        <end position="23"/>
    </location>
</feature>